<protein>
    <recommendedName>
        <fullName evidence="4">Plastid lipid-associated protein/fibrillin conserved domain-containing protein</fullName>
    </recommendedName>
</protein>
<evidence type="ECO:0000313" key="5">
    <source>
        <dbReference type="EMBL" id="KAJ8608277.1"/>
    </source>
</evidence>
<dbReference type="Gene3D" id="3.40.50.11380">
    <property type="match status" value="1"/>
</dbReference>
<feature type="chain" id="PRO_5042131732" description="Plastid lipid-associated protein/fibrillin conserved domain-containing protein" evidence="3">
    <location>
        <begin position="23"/>
        <end position="703"/>
    </location>
</feature>
<gene>
    <name evidence="5" type="ORF">CTAYLR_007280</name>
</gene>
<dbReference type="InterPro" id="IPR039633">
    <property type="entry name" value="PAP"/>
</dbReference>
<evidence type="ECO:0000256" key="1">
    <source>
        <dbReference type="ARBA" id="ARBA00004474"/>
    </source>
</evidence>
<keyword evidence="2" id="KW-0934">Plastid</keyword>
<dbReference type="PANTHER" id="PTHR31906">
    <property type="entry name" value="PLASTID-LIPID-ASSOCIATED PROTEIN 4, CHLOROPLASTIC-RELATED"/>
    <property type="match status" value="1"/>
</dbReference>
<keyword evidence="6" id="KW-1185">Reference proteome</keyword>
<proteinExistence type="predicted"/>
<organism evidence="5 6">
    <name type="scientific">Chrysophaeum taylorii</name>
    <dbReference type="NCBI Taxonomy" id="2483200"/>
    <lineage>
        <taxon>Eukaryota</taxon>
        <taxon>Sar</taxon>
        <taxon>Stramenopiles</taxon>
        <taxon>Ochrophyta</taxon>
        <taxon>Pelagophyceae</taxon>
        <taxon>Pelagomonadales</taxon>
        <taxon>Pelagomonadaceae</taxon>
        <taxon>Chrysophaeum</taxon>
    </lineage>
</organism>
<reference evidence="5" key="1">
    <citation type="submission" date="2023-01" db="EMBL/GenBank/DDBJ databases">
        <title>Metagenome sequencing of chrysophaentin producing Chrysophaeum taylorii.</title>
        <authorList>
            <person name="Davison J."/>
            <person name="Bewley C."/>
        </authorList>
    </citation>
    <scope>NUCLEOTIDE SEQUENCE</scope>
    <source>
        <strain evidence="5">NIES-1699</strain>
    </source>
</reference>
<accession>A0AAD7XRW0</accession>
<evidence type="ECO:0000256" key="3">
    <source>
        <dbReference type="SAM" id="SignalP"/>
    </source>
</evidence>
<keyword evidence="3" id="KW-0732">Signal</keyword>
<comment type="caution">
    <text evidence="5">The sequence shown here is derived from an EMBL/GenBank/DDBJ whole genome shotgun (WGS) entry which is preliminary data.</text>
</comment>
<evidence type="ECO:0000313" key="6">
    <source>
        <dbReference type="Proteomes" id="UP001230188"/>
    </source>
</evidence>
<comment type="subcellular location">
    <subcellularLocation>
        <location evidence="1">Plastid</location>
    </subcellularLocation>
</comment>
<dbReference type="Proteomes" id="UP001230188">
    <property type="component" value="Unassembled WGS sequence"/>
</dbReference>
<feature type="domain" description="Plastid lipid-associated protein/fibrillin conserved" evidence="4">
    <location>
        <begin position="536"/>
        <end position="695"/>
    </location>
</feature>
<dbReference type="AlphaFoldDB" id="A0AAD7XRW0"/>
<feature type="signal peptide" evidence="3">
    <location>
        <begin position="1"/>
        <end position="22"/>
    </location>
</feature>
<dbReference type="Gene3D" id="3.40.50.2000">
    <property type="entry name" value="Glycogen Phosphorylase B"/>
    <property type="match status" value="1"/>
</dbReference>
<evidence type="ECO:0000256" key="2">
    <source>
        <dbReference type="ARBA" id="ARBA00022640"/>
    </source>
</evidence>
<dbReference type="GO" id="GO:0009536">
    <property type="term" value="C:plastid"/>
    <property type="evidence" value="ECO:0007669"/>
    <property type="project" value="UniProtKB-SubCell"/>
</dbReference>
<evidence type="ECO:0000259" key="4">
    <source>
        <dbReference type="Pfam" id="PF04755"/>
    </source>
</evidence>
<dbReference type="Pfam" id="PF04755">
    <property type="entry name" value="PAP_fibrillin"/>
    <property type="match status" value="1"/>
</dbReference>
<sequence>MLKVTWSFAFFATALDVELGDGSVVAFECSSVACTMSFCERHRIMEAECAWELVKRSGDMDELAELSIAELAPDPAAVDRFARRSRELREAAPTELRVRQPHWRLAFTGATGTQVATSLREWGLLYAPLLRARGQMTSLRRRRRRRLAFVSSWFCNSAIGRLAGGIIEQLDRARFEVVVAHVRVRGKVRRDFYTDDIEGWADAVVSLPSDLGEARHALEAEAFEGIVYADIGMEPFSYALAFARLAPLQMAFWGHPTTSGIPDALDYYLLMDAAEPDLEAGVRYSEQLVRLDTMGAFYRKNESGQLRGWTRDRFQAASPALRDLVSNSTIYACPQHCLKYHPEFDEAIVGILSADPRAVVVVRNCSALVGRLEHLARDNNRLVRVPTLPLGEYVQLFGGAHVALEPFPFGGSITTLDAFEAGTPVVAREPGPSKRPGLTRALYEILGMRDCCLAPDTRGYVELAVNIANDPSRRAAIRARLDARRGLLFENLAALAELEAFFDRALRFVLPNDDARPASSLHRFSASSPSLDSTSLKGELLRLADEANMGRDLAMRETVKAQIEALEAINPTQRPNESDLLTATWRLVYTTSDSILGTKRIRPLRPRPRVLQSIDAKHLKAKNEEWVLLGLLKNSVVADLEPRDDGRTVDVQFKRFGIGWLRIPAPKSARGFLETTFLDDDLRISRGDRRNLFVLVRSGPPRI</sequence>
<dbReference type="EMBL" id="JAQMWT010000177">
    <property type="protein sequence ID" value="KAJ8608277.1"/>
    <property type="molecule type" value="Genomic_DNA"/>
</dbReference>
<dbReference type="InterPro" id="IPR006843">
    <property type="entry name" value="PAP/fibrillin_dom"/>
</dbReference>
<name>A0AAD7XRW0_9STRA</name>